<dbReference type="InterPro" id="IPR011009">
    <property type="entry name" value="Kinase-like_dom_sf"/>
</dbReference>
<evidence type="ECO:0000256" key="2">
    <source>
        <dbReference type="ARBA" id="ARBA00022692"/>
    </source>
</evidence>
<accession>A0A1Z5RFD6</accession>
<dbReference type="Pfam" id="PF00954">
    <property type="entry name" value="S_locus_glycop"/>
    <property type="match status" value="1"/>
</dbReference>
<evidence type="ECO:0000313" key="9">
    <source>
        <dbReference type="EMBL" id="OQU82470.1"/>
    </source>
</evidence>
<dbReference type="GO" id="GO:0004672">
    <property type="term" value="F:protein kinase activity"/>
    <property type="evidence" value="ECO:0007669"/>
    <property type="project" value="InterPro"/>
</dbReference>
<reference evidence="9 10" key="1">
    <citation type="journal article" date="2009" name="Nature">
        <title>The Sorghum bicolor genome and the diversification of grasses.</title>
        <authorList>
            <person name="Paterson A.H."/>
            <person name="Bowers J.E."/>
            <person name="Bruggmann R."/>
            <person name="Dubchak I."/>
            <person name="Grimwood J."/>
            <person name="Gundlach H."/>
            <person name="Haberer G."/>
            <person name="Hellsten U."/>
            <person name="Mitros T."/>
            <person name="Poliakov A."/>
            <person name="Schmutz J."/>
            <person name="Spannagl M."/>
            <person name="Tang H."/>
            <person name="Wang X."/>
            <person name="Wicker T."/>
            <person name="Bharti A.K."/>
            <person name="Chapman J."/>
            <person name="Feltus F.A."/>
            <person name="Gowik U."/>
            <person name="Grigoriev I.V."/>
            <person name="Lyons E."/>
            <person name="Maher C.A."/>
            <person name="Martis M."/>
            <person name="Narechania A."/>
            <person name="Otillar R.P."/>
            <person name="Penning B.W."/>
            <person name="Salamov A.A."/>
            <person name="Wang Y."/>
            <person name="Zhang L."/>
            <person name="Carpita N.C."/>
            <person name="Freeling M."/>
            <person name="Gingle A.R."/>
            <person name="Hash C.T."/>
            <person name="Keller B."/>
            <person name="Klein P."/>
            <person name="Kresovich S."/>
            <person name="McCann M.C."/>
            <person name="Ming R."/>
            <person name="Peterson D.G."/>
            <person name="Mehboob-ur-Rahman"/>
            <person name="Ware D."/>
            <person name="Westhoff P."/>
            <person name="Mayer K.F."/>
            <person name="Messing J."/>
            <person name="Rokhsar D.S."/>
        </authorList>
    </citation>
    <scope>NUCLEOTIDE SEQUENCE [LARGE SCALE GENOMIC DNA]</scope>
    <source>
        <strain evidence="10">cv. BTx623</strain>
    </source>
</reference>
<dbReference type="GO" id="GO:0016020">
    <property type="term" value="C:membrane"/>
    <property type="evidence" value="ECO:0007669"/>
    <property type="project" value="UniProtKB-SubCell"/>
</dbReference>
<keyword evidence="6" id="KW-1015">Disulfide bond</keyword>
<evidence type="ECO:0000256" key="5">
    <source>
        <dbReference type="ARBA" id="ARBA00023136"/>
    </source>
</evidence>
<dbReference type="PROSITE" id="PS50011">
    <property type="entry name" value="PROTEIN_KINASE_DOM"/>
    <property type="match status" value="1"/>
</dbReference>
<dbReference type="PANTHER" id="PTHR47974">
    <property type="entry name" value="OS07G0415500 PROTEIN"/>
    <property type="match status" value="1"/>
</dbReference>
<evidence type="ECO:0000256" key="7">
    <source>
        <dbReference type="SAM" id="Phobius"/>
    </source>
</evidence>
<protein>
    <recommendedName>
        <fullName evidence="8">Protein kinase domain-containing protein</fullName>
    </recommendedName>
</protein>
<dbReference type="AlphaFoldDB" id="A0A1Z5RFD6"/>
<comment type="subcellular location">
    <subcellularLocation>
        <location evidence="1">Membrane</location>
        <topology evidence="1">Single-pass membrane protein</topology>
    </subcellularLocation>
</comment>
<reference evidence="10" key="2">
    <citation type="journal article" date="2018" name="Plant J.">
        <title>The Sorghum bicolor reference genome: improved assembly, gene annotations, a transcriptome atlas, and signatures of genome organization.</title>
        <authorList>
            <person name="McCormick R.F."/>
            <person name="Truong S.K."/>
            <person name="Sreedasyam A."/>
            <person name="Jenkins J."/>
            <person name="Shu S."/>
            <person name="Sims D."/>
            <person name="Kennedy M."/>
            <person name="Amirebrahimi M."/>
            <person name="Weers B.D."/>
            <person name="McKinley B."/>
            <person name="Mattison A."/>
            <person name="Morishige D.T."/>
            <person name="Grimwood J."/>
            <person name="Schmutz J."/>
            <person name="Mullet J.E."/>
        </authorList>
    </citation>
    <scope>NUCLEOTIDE SEQUENCE [LARGE SCALE GENOMIC DNA]</scope>
    <source>
        <strain evidence="10">cv. BTx623</strain>
    </source>
</reference>
<dbReference type="PANTHER" id="PTHR47974:SF1">
    <property type="entry name" value="PROTEIN KINASE DOMAIN-CONTAINING PROTEIN"/>
    <property type="match status" value="1"/>
</dbReference>
<keyword evidence="4 7" id="KW-1133">Transmembrane helix</keyword>
<dbReference type="GO" id="GO:0005524">
    <property type="term" value="F:ATP binding"/>
    <property type="evidence" value="ECO:0007669"/>
    <property type="project" value="InterPro"/>
</dbReference>
<dbReference type="Pfam" id="PF00069">
    <property type="entry name" value="Pkinase"/>
    <property type="match status" value="1"/>
</dbReference>
<evidence type="ECO:0000256" key="6">
    <source>
        <dbReference type="ARBA" id="ARBA00023157"/>
    </source>
</evidence>
<evidence type="ECO:0000313" key="10">
    <source>
        <dbReference type="Proteomes" id="UP000000768"/>
    </source>
</evidence>
<keyword evidence="10" id="KW-1185">Reference proteome</keyword>
<dbReference type="InParanoid" id="A0A1Z5RFD6"/>
<evidence type="ECO:0000256" key="3">
    <source>
        <dbReference type="ARBA" id="ARBA00022729"/>
    </source>
</evidence>
<dbReference type="EMBL" id="CM000765">
    <property type="protein sequence ID" value="OQU82470.1"/>
    <property type="molecule type" value="Genomic_DNA"/>
</dbReference>
<gene>
    <name evidence="9" type="ORF">SORBI_3006G246001</name>
</gene>
<evidence type="ECO:0000259" key="8">
    <source>
        <dbReference type="PROSITE" id="PS50011"/>
    </source>
</evidence>
<feature type="domain" description="Protein kinase" evidence="8">
    <location>
        <begin position="143"/>
        <end position="369"/>
    </location>
</feature>
<keyword evidence="5 7" id="KW-0472">Membrane</keyword>
<dbReference type="eggNOG" id="ENOG502QRH4">
    <property type="taxonomic scope" value="Eukaryota"/>
</dbReference>
<evidence type="ECO:0000256" key="1">
    <source>
        <dbReference type="ARBA" id="ARBA00004167"/>
    </source>
</evidence>
<dbReference type="Proteomes" id="UP000000768">
    <property type="component" value="Chromosome 6"/>
</dbReference>
<sequence>MGEEGVMRRLKLDYDGNLRLYSLDDATGSWRATWAALPQQCDVHSVCGRYGVCAYQPLPGAGPTLACSCSEGCGEPVYLAKMPSFDFWGFDFINYTPGIALWNGWAPDISKQNIFLKVPTRLKVKGLNLTVLDFHGHACAVQERNASVVGCSYFHVIGNRRKFAYFYSFLAVIFVVEAIFIVVGCMFVFRAGSATASRRVHSEERVRAAVQPFQEVHLRPAVGRDRQVLREARKGRIGDRVQGCAGRRPQHRGVPVGAERDERINHMNLVRMWGFCSEHSNRLLVSEFVENGSLDNALFVSDGGESTLGWRSRCKIAAGVAKGLAHLHHECLEWIVHCDMKPENILGEAVQPGRLLFLRVSSFSLTVNQ</sequence>
<dbReference type="GO" id="GO:0048544">
    <property type="term" value="P:recognition of pollen"/>
    <property type="evidence" value="ECO:0007669"/>
    <property type="project" value="InterPro"/>
</dbReference>
<dbReference type="InterPro" id="IPR000719">
    <property type="entry name" value="Prot_kinase_dom"/>
</dbReference>
<feature type="transmembrane region" description="Helical" evidence="7">
    <location>
        <begin position="164"/>
        <end position="189"/>
    </location>
</feature>
<dbReference type="OMA" id="CADTHAG"/>
<dbReference type="SUPFAM" id="SSF56112">
    <property type="entry name" value="Protein kinase-like (PK-like)"/>
    <property type="match status" value="1"/>
</dbReference>
<keyword evidence="3" id="KW-0732">Signal</keyword>
<organism evidence="9 10">
    <name type="scientific">Sorghum bicolor</name>
    <name type="common">Sorghum</name>
    <name type="synonym">Sorghum vulgare</name>
    <dbReference type="NCBI Taxonomy" id="4558"/>
    <lineage>
        <taxon>Eukaryota</taxon>
        <taxon>Viridiplantae</taxon>
        <taxon>Streptophyta</taxon>
        <taxon>Embryophyta</taxon>
        <taxon>Tracheophyta</taxon>
        <taxon>Spermatophyta</taxon>
        <taxon>Magnoliopsida</taxon>
        <taxon>Liliopsida</taxon>
        <taxon>Poales</taxon>
        <taxon>Poaceae</taxon>
        <taxon>PACMAD clade</taxon>
        <taxon>Panicoideae</taxon>
        <taxon>Andropogonodae</taxon>
        <taxon>Andropogoneae</taxon>
        <taxon>Sorghinae</taxon>
        <taxon>Sorghum</taxon>
    </lineage>
</organism>
<name>A0A1Z5RFD6_SORBI</name>
<keyword evidence="2 7" id="KW-0812">Transmembrane</keyword>
<dbReference type="InterPro" id="IPR000858">
    <property type="entry name" value="S_locus_glycoprot_dom"/>
</dbReference>
<evidence type="ECO:0000256" key="4">
    <source>
        <dbReference type="ARBA" id="ARBA00022989"/>
    </source>
</evidence>
<proteinExistence type="predicted"/>
<dbReference type="Gene3D" id="1.10.510.10">
    <property type="entry name" value="Transferase(Phosphotransferase) domain 1"/>
    <property type="match status" value="1"/>
</dbReference>
<dbReference type="Gramene" id="OQU82470">
    <property type="protein sequence ID" value="OQU82470"/>
    <property type="gene ID" value="SORBI_3006G246001"/>
</dbReference>